<evidence type="ECO:0000313" key="2">
    <source>
        <dbReference type="Proteomes" id="UP000305729"/>
    </source>
</evidence>
<dbReference type="EMBL" id="CP045429">
    <property type="protein sequence ID" value="QPB83275.1"/>
    <property type="molecule type" value="Genomic_DNA"/>
</dbReference>
<sequence length="749" mass="83580">MNFLNVLSLRREQINTISSLTLITGLVASPAFANPVVGKVTHSISAPGSGSVYENSTVSWSPLSDYSNLNFSHVKLGIKAPGLGYSYRNLSSSNYSFKPSKAGNWCFVVRGWHDGAFGLFNSEQCMNVSDSISGLVTHSVSVPSKGNTYKNTTIAWSPLSAFSTTDFSYVKLGIRSPNGSWRYPNFGGSSYTFIPDQKGTWCFKVRGVSGGTFGLYNTQRCMTVNDSVSQFVTHSLNVPTSVAMNNPIKVSWAPLPAFSDRNFSYVKLGTKAPDTAWSFQNLSASDINITPNTAGQWCFQVRGNTDGVFGLFTAQQCVNVQTSVNGLVTHKVTPVPEAVEGDPLAVRWSTLPDFEHLDFSYVKLYVTRPDGTAYHDNYPEHGEYQFNPNQPGNWCFRVRGKYDVLGRYSNDVCAKVKHRNMLFDGEFTHATNSDLSPFTSHQTYHIGDWNIVDVNGDKKIRFTTPVLSEQLNDPVTDELDSYQQFYDYCTGAQTPYTNFKSFRCIKSEITFGRDNYEDGADVSAGATSWYAYEFTIDKMLTKEECISKKSNKCYVFISQFHTTSAHPHLSPNNAVLLRYTDDKFNDISLNVNTKVDCDNPVLTGTSYCNAPNTYCAEKDEDDNCISVRKYQQHIMGSLSGLREGETYLIKMKIKWDTGLNGRVTSYIKRPEETDFVQFGDQQNIQTLPENIPLVVQTGMYWGGLDPTILFPNGDNGSPMTVTLDKIQMVREVCHLPDIFKSQSELSSCH</sequence>
<dbReference type="RefSeq" id="WP_138538226.1">
    <property type="nucleotide sequence ID" value="NZ_CP045429.1"/>
</dbReference>
<reference evidence="1 2" key="1">
    <citation type="submission" date="2019-10" db="EMBL/GenBank/DDBJ databases">
        <title>Pseudoalteromonas rubra S4059.</title>
        <authorList>
            <person name="Paulsen S."/>
            <person name="Wang X."/>
        </authorList>
    </citation>
    <scope>NUCLEOTIDE SEQUENCE [LARGE SCALE GENOMIC DNA]</scope>
    <source>
        <strain evidence="1 2">S4059</strain>
    </source>
</reference>
<protein>
    <submittedName>
        <fullName evidence="1">Uncharacterized protein</fullName>
    </submittedName>
</protein>
<accession>A0A5S3UWK7</accession>
<organism evidence="1 2">
    <name type="scientific">Pseudoalteromonas rubra</name>
    <dbReference type="NCBI Taxonomy" id="43658"/>
    <lineage>
        <taxon>Bacteria</taxon>
        <taxon>Pseudomonadati</taxon>
        <taxon>Pseudomonadota</taxon>
        <taxon>Gammaproteobacteria</taxon>
        <taxon>Alteromonadales</taxon>
        <taxon>Pseudoalteromonadaceae</taxon>
        <taxon>Pseudoalteromonas</taxon>
    </lineage>
</organism>
<evidence type="ECO:0000313" key="1">
    <source>
        <dbReference type="EMBL" id="QPB83275.1"/>
    </source>
</evidence>
<proteinExistence type="predicted"/>
<gene>
    <name evidence="1" type="ORF">CWC22_009830</name>
</gene>
<dbReference type="Gene3D" id="2.60.40.1780">
    <property type="entry name" value="Carmovirus coat protein"/>
    <property type="match status" value="4"/>
</dbReference>
<dbReference type="AlphaFoldDB" id="A0A5S3UWK7"/>
<name>A0A5S3UWK7_9GAMM</name>
<dbReference type="Proteomes" id="UP000305729">
    <property type="component" value="Chromosome 1"/>
</dbReference>